<accession>A0A1C7M8V9</accession>
<dbReference type="Proteomes" id="UP000092993">
    <property type="component" value="Unassembled WGS sequence"/>
</dbReference>
<sequence>MTGSVGQDPRVEMVGTRESIRRPARAFSYDSRAARQGERPVTMGPGNGVGFGIGSGPMDQMPDAMRSHKSIIDWNVPVVGVNGDAVHREKTVAERLQPTLDAAQIEKHRYAMRAKWSGFALNAAIGMQVLLGALTTGIAASGNGGHVGIPILGGLSTLAASYLARSRGSGEPEVSTAKCKDLEAFIRECEAFMLDKGHLIGPEYDLMLERYRGRRFEGIMGNGPNGVGDPLQEKTSPPV</sequence>
<evidence type="ECO:0000313" key="3">
    <source>
        <dbReference type="EMBL" id="OBZ72819.1"/>
    </source>
</evidence>
<evidence type="ECO:0000313" key="4">
    <source>
        <dbReference type="Proteomes" id="UP000092993"/>
    </source>
</evidence>
<feature type="transmembrane region" description="Helical" evidence="1">
    <location>
        <begin position="119"/>
        <end position="141"/>
    </location>
</feature>
<feature type="transmembrane region" description="Helical" evidence="1">
    <location>
        <begin position="147"/>
        <end position="164"/>
    </location>
</feature>
<keyword evidence="4" id="KW-1185">Reference proteome</keyword>
<dbReference type="STRING" id="5627.A0A1C7M8V9"/>
<gene>
    <name evidence="3" type="ORF">A0H81_07045</name>
</gene>
<dbReference type="OrthoDB" id="3245801at2759"/>
<organism evidence="3 4">
    <name type="scientific">Grifola frondosa</name>
    <name type="common">Maitake</name>
    <name type="synonym">Polyporus frondosus</name>
    <dbReference type="NCBI Taxonomy" id="5627"/>
    <lineage>
        <taxon>Eukaryota</taxon>
        <taxon>Fungi</taxon>
        <taxon>Dikarya</taxon>
        <taxon>Basidiomycota</taxon>
        <taxon>Agaricomycotina</taxon>
        <taxon>Agaricomycetes</taxon>
        <taxon>Polyporales</taxon>
        <taxon>Grifolaceae</taxon>
        <taxon>Grifola</taxon>
    </lineage>
</organism>
<comment type="caution">
    <text evidence="3">The sequence shown here is derived from an EMBL/GenBank/DDBJ whole genome shotgun (WGS) entry which is preliminary data.</text>
</comment>
<dbReference type="InterPro" id="IPR041622">
    <property type="entry name" value="SLATT_fungi"/>
</dbReference>
<keyword evidence="1" id="KW-0812">Transmembrane</keyword>
<dbReference type="Pfam" id="PF18142">
    <property type="entry name" value="SLATT_fungal"/>
    <property type="match status" value="1"/>
</dbReference>
<reference evidence="3 4" key="1">
    <citation type="submission" date="2016-03" db="EMBL/GenBank/DDBJ databases">
        <title>Whole genome sequencing of Grifola frondosa 9006-11.</title>
        <authorList>
            <person name="Min B."/>
            <person name="Park H."/>
            <person name="Kim J.-G."/>
            <person name="Cho H."/>
            <person name="Oh Y.-L."/>
            <person name="Kong W.-S."/>
            <person name="Choi I.-G."/>
        </authorList>
    </citation>
    <scope>NUCLEOTIDE SEQUENCE [LARGE SCALE GENOMIC DNA]</scope>
    <source>
        <strain evidence="3 4">9006-11</strain>
    </source>
</reference>
<evidence type="ECO:0000259" key="2">
    <source>
        <dbReference type="Pfam" id="PF18142"/>
    </source>
</evidence>
<proteinExistence type="predicted"/>
<dbReference type="OMA" id="VWDKDIN"/>
<dbReference type="NCBIfam" id="NF033635">
    <property type="entry name" value="SLATT_fungal"/>
    <property type="match status" value="1"/>
</dbReference>
<evidence type="ECO:0000256" key="1">
    <source>
        <dbReference type="SAM" id="Phobius"/>
    </source>
</evidence>
<keyword evidence="1" id="KW-0472">Membrane</keyword>
<dbReference type="AlphaFoldDB" id="A0A1C7M8V9"/>
<feature type="domain" description="SMODS and SLOG-associating 2TM effector" evidence="2">
    <location>
        <begin position="103"/>
        <end position="212"/>
    </location>
</feature>
<protein>
    <recommendedName>
        <fullName evidence="2">SMODS and SLOG-associating 2TM effector domain-containing protein</fullName>
    </recommendedName>
</protein>
<name>A0A1C7M8V9_GRIFR</name>
<keyword evidence="1" id="KW-1133">Transmembrane helix</keyword>
<dbReference type="EMBL" id="LUGG01000007">
    <property type="protein sequence ID" value="OBZ72819.1"/>
    <property type="molecule type" value="Genomic_DNA"/>
</dbReference>